<dbReference type="GO" id="GO:0009253">
    <property type="term" value="P:peptidoglycan catabolic process"/>
    <property type="evidence" value="ECO:0007669"/>
    <property type="project" value="InterPro"/>
</dbReference>
<keyword evidence="6" id="KW-1185">Reference proteome</keyword>
<sequence length="272" mass="31177">MRGVAAALTLGLLAGCTSVSYDFADVKPTSSTTTTTRYQSGAAYPRFDDRKPHPWEKALSPVSYAVHGTDVSKYQTKVDWHSARDNGISFAFIKATEGGDRVDPMFAEHWRAARQAGIPHSAYHFYYFCRSAEDQADWFIRNVPREANALPPVLDMEWNHMSPSCKKRPPANVVQAEMRIFLEKLTRHYGKRPIIYTSIDFYRDNRLQNFEGYDWWLRSVSAHPHVRYGTKDFLFWQYTGTGKVPGIRGDADINVFNGTQKEWRAWLAKHTG</sequence>
<dbReference type="CDD" id="cd06413">
    <property type="entry name" value="GH25_muramidase_1"/>
    <property type="match status" value="1"/>
</dbReference>
<dbReference type="GO" id="GO:0003796">
    <property type="term" value="F:lysozyme activity"/>
    <property type="evidence" value="ECO:0007669"/>
    <property type="project" value="InterPro"/>
</dbReference>
<dbReference type="SMART" id="SM00641">
    <property type="entry name" value="Glyco_25"/>
    <property type="match status" value="1"/>
</dbReference>
<dbReference type="SUPFAM" id="SSF51445">
    <property type="entry name" value="(Trans)glycosidases"/>
    <property type="match status" value="1"/>
</dbReference>
<proteinExistence type="inferred from homology"/>
<evidence type="ECO:0000256" key="2">
    <source>
        <dbReference type="ARBA" id="ARBA00022801"/>
    </source>
</evidence>
<dbReference type="GO" id="GO:0016998">
    <property type="term" value="P:cell wall macromolecule catabolic process"/>
    <property type="evidence" value="ECO:0007669"/>
    <property type="project" value="InterPro"/>
</dbReference>
<dbReference type="EMBL" id="JAGIYY010000003">
    <property type="protein sequence ID" value="MBP0439214.1"/>
    <property type="molecule type" value="Genomic_DNA"/>
</dbReference>
<dbReference type="GO" id="GO:0016052">
    <property type="term" value="P:carbohydrate catabolic process"/>
    <property type="evidence" value="ECO:0007669"/>
    <property type="project" value="TreeGrafter"/>
</dbReference>
<feature type="chain" id="PRO_5035303608" evidence="4">
    <location>
        <begin position="25"/>
        <end position="272"/>
    </location>
</feature>
<keyword evidence="4" id="KW-0732">Signal</keyword>
<comment type="caution">
    <text evidence="5">The sequence shown here is derived from an EMBL/GenBank/DDBJ whole genome shotgun (WGS) entry which is preliminary data.</text>
</comment>
<dbReference type="PANTHER" id="PTHR34135:SF2">
    <property type="entry name" value="LYSOZYME"/>
    <property type="match status" value="1"/>
</dbReference>
<evidence type="ECO:0000256" key="3">
    <source>
        <dbReference type="ARBA" id="ARBA00023295"/>
    </source>
</evidence>
<gene>
    <name evidence="5" type="ORF">J5Y06_11190</name>
</gene>
<evidence type="ECO:0000313" key="6">
    <source>
        <dbReference type="Proteomes" id="UP000666240"/>
    </source>
</evidence>
<dbReference type="InterPro" id="IPR002053">
    <property type="entry name" value="Glyco_hydro_25"/>
</dbReference>
<dbReference type="Pfam" id="PF01183">
    <property type="entry name" value="Glyco_hydro_25"/>
    <property type="match status" value="1"/>
</dbReference>
<reference evidence="5" key="1">
    <citation type="submission" date="2021-03" db="EMBL/GenBank/DDBJ databases">
        <title>Genome sequencing and assembly of Tianweitania sediminis.</title>
        <authorList>
            <person name="Chhetri G."/>
        </authorList>
    </citation>
    <scope>NUCLEOTIDE SEQUENCE</scope>
    <source>
        <strain evidence="5">Z8</strain>
    </source>
</reference>
<dbReference type="RefSeq" id="WP_209335543.1">
    <property type="nucleotide sequence ID" value="NZ_JAGIYY010000003.1"/>
</dbReference>
<protein>
    <submittedName>
        <fullName evidence="5">Glycoside hydrolase family 25 protein</fullName>
    </submittedName>
</protein>
<organism evidence="5 6">
    <name type="scientific">Tianweitania sediminis</name>
    <dbReference type="NCBI Taxonomy" id="1502156"/>
    <lineage>
        <taxon>Bacteria</taxon>
        <taxon>Pseudomonadati</taxon>
        <taxon>Pseudomonadota</taxon>
        <taxon>Alphaproteobacteria</taxon>
        <taxon>Hyphomicrobiales</taxon>
        <taxon>Phyllobacteriaceae</taxon>
        <taxon>Tianweitania</taxon>
    </lineage>
</organism>
<dbReference type="InterPro" id="IPR017853">
    <property type="entry name" value="GH"/>
</dbReference>
<evidence type="ECO:0000256" key="4">
    <source>
        <dbReference type="SAM" id="SignalP"/>
    </source>
</evidence>
<dbReference type="Proteomes" id="UP000666240">
    <property type="component" value="Unassembled WGS sequence"/>
</dbReference>
<dbReference type="AlphaFoldDB" id="A0A8J7UK12"/>
<feature type="signal peptide" evidence="4">
    <location>
        <begin position="1"/>
        <end position="24"/>
    </location>
</feature>
<comment type="similarity">
    <text evidence="1">Belongs to the glycosyl hydrolase 25 family.</text>
</comment>
<dbReference type="PROSITE" id="PS51257">
    <property type="entry name" value="PROKAR_LIPOPROTEIN"/>
    <property type="match status" value="1"/>
</dbReference>
<dbReference type="InterPro" id="IPR018077">
    <property type="entry name" value="Glyco_hydro_fam25_subgr"/>
</dbReference>
<name>A0A8J7UK12_9HYPH</name>
<evidence type="ECO:0000313" key="5">
    <source>
        <dbReference type="EMBL" id="MBP0439214.1"/>
    </source>
</evidence>
<keyword evidence="3" id="KW-0326">Glycosidase</keyword>
<dbReference type="Gene3D" id="3.20.20.80">
    <property type="entry name" value="Glycosidases"/>
    <property type="match status" value="1"/>
</dbReference>
<dbReference type="PANTHER" id="PTHR34135">
    <property type="entry name" value="LYSOZYME"/>
    <property type="match status" value="1"/>
</dbReference>
<keyword evidence="2 5" id="KW-0378">Hydrolase</keyword>
<evidence type="ECO:0000256" key="1">
    <source>
        <dbReference type="ARBA" id="ARBA00010646"/>
    </source>
</evidence>
<dbReference type="PROSITE" id="PS51904">
    <property type="entry name" value="GLYCOSYL_HYDROL_F25_2"/>
    <property type="match status" value="1"/>
</dbReference>
<accession>A0A8J7UK12</accession>